<sequence length="154" mass="17097">MVQATSQDEELLGSIVSLVWSFRDLASECGVPGEPGEPGDRTILRLMAIVQRSATPPRISEVADAVGLDLSTTSRHCATLGRDGLIERIEDETDRRAFRLRLTPAGKKLLIQVRDSRTQAIASALETWSDKEKLEASEILHRIAHEIDPKREKK</sequence>
<reference evidence="3" key="1">
    <citation type="submission" date="2020-05" db="EMBL/GenBank/DDBJ databases">
        <authorList>
            <person name="Chiriac C."/>
            <person name="Salcher M."/>
            <person name="Ghai R."/>
            <person name="Kavagutti S V."/>
        </authorList>
    </citation>
    <scope>NUCLEOTIDE SEQUENCE</scope>
</reference>
<protein>
    <submittedName>
        <fullName evidence="3">Unannotated protein</fullName>
    </submittedName>
</protein>
<dbReference type="InterPro" id="IPR036388">
    <property type="entry name" value="WH-like_DNA-bd_sf"/>
</dbReference>
<evidence type="ECO:0000313" key="3">
    <source>
        <dbReference type="EMBL" id="CAB5046374.1"/>
    </source>
</evidence>
<dbReference type="InterPro" id="IPR000835">
    <property type="entry name" value="HTH_MarR-typ"/>
</dbReference>
<dbReference type="PROSITE" id="PS50995">
    <property type="entry name" value="HTH_MARR_2"/>
    <property type="match status" value="1"/>
</dbReference>
<feature type="domain" description="HTH marR-type" evidence="1">
    <location>
        <begin position="8"/>
        <end position="145"/>
    </location>
</feature>
<gene>
    <name evidence="2" type="ORF">UFOPK2894_01117</name>
    <name evidence="3" type="ORF">UFOPK4295_00381</name>
</gene>
<dbReference type="InterPro" id="IPR011991">
    <property type="entry name" value="ArsR-like_HTH"/>
</dbReference>
<dbReference type="InterPro" id="IPR039422">
    <property type="entry name" value="MarR/SlyA-like"/>
</dbReference>
<dbReference type="Pfam" id="PF09339">
    <property type="entry name" value="HTH_IclR"/>
    <property type="match status" value="1"/>
</dbReference>
<dbReference type="SUPFAM" id="SSF46785">
    <property type="entry name" value="Winged helix' DNA-binding domain"/>
    <property type="match status" value="1"/>
</dbReference>
<dbReference type="AlphaFoldDB" id="A0A6J7SXX3"/>
<dbReference type="SMART" id="SM00347">
    <property type="entry name" value="HTH_MARR"/>
    <property type="match status" value="1"/>
</dbReference>
<evidence type="ECO:0000313" key="2">
    <source>
        <dbReference type="EMBL" id="CAB4779730.1"/>
    </source>
</evidence>
<evidence type="ECO:0000259" key="1">
    <source>
        <dbReference type="PROSITE" id="PS50995"/>
    </source>
</evidence>
<dbReference type="EMBL" id="CAFBQF010000013">
    <property type="protein sequence ID" value="CAB5046374.1"/>
    <property type="molecule type" value="Genomic_DNA"/>
</dbReference>
<dbReference type="CDD" id="cd00090">
    <property type="entry name" value="HTH_ARSR"/>
    <property type="match status" value="1"/>
</dbReference>
<organism evidence="3">
    <name type="scientific">freshwater metagenome</name>
    <dbReference type="NCBI Taxonomy" id="449393"/>
    <lineage>
        <taxon>unclassified sequences</taxon>
        <taxon>metagenomes</taxon>
        <taxon>ecological metagenomes</taxon>
    </lineage>
</organism>
<dbReference type="GO" id="GO:0006950">
    <property type="term" value="P:response to stress"/>
    <property type="evidence" value="ECO:0007669"/>
    <property type="project" value="TreeGrafter"/>
</dbReference>
<name>A0A6J7SXX3_9ZZZZ</name>
<dbReference type="GO" id="GO:0003700">
    <property type="term" value="F:DNA-binding transcription factor activity"/>
    <property type="evidence" value="ECO:0007669"/>
    <property type="project" value="InterPro"/>
</dbReference>
<dbReference type="InterPro" id="IPR036390">
    <property type="entry name" value="WH_DNA-bd_sf"/>
</dbReference>
<dbReference type="PANTHER" id="PTHR33164">
    <property type="entry name" value="TRANSCRIPTIONAL REGULATOR, MARR FAMILY"/>
    <property type="match status" value="1"/>
</dbReference>
<dbReference type="PRINTS" id="PR00598">
    <property type="entry name" value="HTHMARR"/>
</dbReference>
<dbReference type="Gene3D" id="1.10.10.10">
    <property type="entry name" value="Winged helix-like DNA-binding domain superfamily/Winged helix DNA-binding domain"/>
    <property type="match status" value="1"/>
</dbReference>
<dbReference type="EMBL" id="CAEZZQ010000072">
    <property type="protein sequence ID" value="CAB4779730.1"/>
    <property type="molecule type" value="Genomic_DNA"/>
</dbReference>
<dbReference type="PANTHER" id="PTHR33164:SF57">
    <property type="entry name" value="MARR-FAMILY TRANSCRIPTIONAL REGULATOR"/>
    <property type="match status" value="1"/>
</dbReference>
<proteinExistence type="predicted"/>
<dbReference type="InterPro" id="IPR005471">
    <property type="entry name" value="Tscrpt_reg_IclR_N"/>
</dbReference>
<accession>A0A6J7SXX3</accession>